<evidence type="ECO:0000259" key="6">
    <source>
        <dbReference type="PROSITE" id="PS51900"/>
    </source>
</evidence>
<dbReference type="Proteomes" id="UP001596145">
    <property type="component" value="Unassembled WGS sequence"/>
</dbReference>
<dbReference type="InterPro" id="IPR004107">
    <property type="entry name" value="Integrase_SAM-like_N"/>
</dbReference>
<dbReference type="InterPro" id="IPR010998">
    <property type="entry name" value="Integrase_recombinase_N"/>
</dbReference>
<dbReference type="PANTHER" id="PTHR30349">
    <property type="entry name" value="PHAGE INTEGRASE-RELATED"/>
    <property type="match status" value="1"/>
</dbReference>
<comment type="caution">
    <text evidence="7">The sequence shown here is derived from an EMBL/GenBank/DDBJ whole genome shotgun (WGS) entry which is preliminary data.</text>
</comment>
<dbReference type="InterPro" id="IPR011010">
    <property type="entry name" value="DNA_brk_join_enz"/>
</dbReference>
<evidence type="ECO:0000256" key="2">
    <source>
        <dbReference type="ARBA" id="ARBA00023125"/>
    </source>
</evidence>
<dbReference type="GO" id="GO:0003677">
    <property type="term" value="F:DNA binding"/>
    <property type="evidence" value="ECO:0007669"/>
    <property type="project" value="UniProtKB-UniRule"/>
</dbReference>
<dbReference type="RefSeq" id="WP_238987685.1">
    <property type="nucleotide sequence ID" value="NZ_JBHSKV010000014.1"/>
</dbReference>
<dbReference type="Gene3D" id="1.10.150.130">
    <property type="match status" value="1"/>
</dbReference>
<proteinExistence type="predicted"/>
<sequence length="359" mass="41882">MVTAYLDTTLGTCYFSDYRSPCHGYQTMTRNLTPNEAVERYLKERKPEVSQATWQNHSYTLQRFVEFCTDEDIENINSLDGFSVHEFKIDRREDDISEQTLYNNLCVLRVFLQWCESLGLVKESISEDMILPEAKGVRHETIAPERVSDILGYLDDFEYATLRHALFALLWDTGIRLGAARALDVDDYYSDEAYAALHHRPATGTPLKNDEGGEREVNLHRWVCDILDDYIKHNREDTSDEYDREPLFASTRGRTTKGNLRMHINALTRPCYYTDKCPHDRDISDCEATTFNHAQRCPSSVTPHPIRRSAITYWLNQGHPKELVSDRMNVSKKVLDKHYDERTEEEKRELRRQAFEMSS</sequence>
<dbReference type="PANTHER" id="PTHR30349:SF41">
    <property type="entry name" value="INTEGRASE_RECOMBINASE PROTEIN MJ0367-RELATED"/>
    <property type="match status" value="1"/>
</dbReference>
<keyword evidence="1" id="KW-0229">DNA integration</keyword>
<dbReference type="AlphaFoldDB" id="A0ABD5QSP1"/>
<dbReference type="SUPFAM" id="SSF56349">
    <property type="entry name" value="DNA breaking-rejoining enzymes"/>
    <property type="match status" value="1"/>
</dbReference>
<dbReference type="EMBL" id="JBHSKV010000014">
    <property type="protein sequence ID" value="MFC5135283.1"/>
    <property type="molecule type" value="Genomic_DNA"/>
</dbReference>
<keyword evidence="8" id="KW-1185">Reference proteome</keyword>
<evidence type="ECO:0000259" key="5">
    <source>
        <dbReference type="PROSITE" id="PS51898"/>
    </source>
</evidence>
<dbReference type="Gene3D" id="1.10.443.10">
    <property type="entry name" value="Intergrase catalytic core"/>
    <property type="match status" value="1"/>
</dbReference>
<evidence type="ECO:0000313" key="7">
    <source>
        <dbReference type="EMBL" id="MFC5135283.1"/>
    </source>
</evidence>
<evidence type="ECO:0000256" key="3">
    <source>
        <dbReference type="ARBA" id="ARBA00023172"/>
    </source>
</evidence>
<keyword evidence="2 4" id="KW-0238">DNA-binding</keyword>
<accession>A0ABD5QSP1</accession>
<dbReference type="CDD" id="cd00397">
    <property type="entry name" value="DNA_BRE_C"/>
    <property type="match status" value="1"/>
</dbReference>
<gene>
    <name evidence="7" type="ORF">ACFPJA_11215</name>
</gene>
<dbReference type="PROSITE" id="PS51900">
    <property type="entry name" value="CB"/>
    <property type="match status" value="1"/>
</dbReference>
<organism evidence="7 8">
    <name type="scientific">Halorubrum glutamatedens</name>
    <dbReference type="NCBI Taxonomy" id="2707018"/>
    <lineage>
        <taxon>Archaea</taxon>
        <taxon>Methanobacteriati</taxon>
        <taxon>Methanobacteriota</taxon>
        <taxon>Stenosarchaea group</taxon>
        <taxon>Halobacteria</taxon>
        <taxon>Halobacteriales</taxon>
        <taxon>Haloferacaceae</taxon>
        <taxon>Halorubrum</taxon>
    </lineage>
</organism>
<dbReference type="InterPro" id="IPR002104">
    <property type="entry name" value="Integrase_catalytic"/>
</dbReference>
<dbReference type="PROSITE" id="PS51898">
    <property type="entry name" value="TYR_RECOMBINASE"/>
    <property type="match status" value="1"/>
</dbReference>
<evidence type="ECO:0000256" key="4">
    <source>
        <dbReference type="PROSITE-ProRule" id="PRU01248"/>
    </source>
</evidence>
<feature type="domain" description="Core-binding (CB)" evidence="6">
    <location>
        <begin position="32"/>
        <end position="116"/>
    </location>
</feature>
<evidence type="ECO:0000256" key="1">
    <source>
        <dbReference type="ARBA" id="ARBA00022908"/>
    </source>
</evidence>
<feature type="domain" description="Tyr recombinase" evidence="5">
    <location>
        <begin position="137"/>
        <end position="352"/>
    </location>
</feature>
<protein>
    <submittedName>
        <fullName evidence="7">Tyrosine-type recombinase/integrase</fullName>
    </submittedName>
</protein>
<name>A0ABD5QSP1_9EURY</name>
<dbReference type="InterPro" id="IPR050090">
    <property type="entry name" value="Tyrosine_recombinase_XerCD"/>
</dbReference>
<dbReference type="Pfam" id="PF02899">
    <property type="entry name" value="Phage_int_SAM_1"/>
    <property type="match status" value="1"/>
</dbReference>
<dbReference type="GO" id="GO:0015074">
    <property type="term" value="P:DNA integration"/>
    <property type="evidence" value="ECO:0007669"/>
    <property type="project" value="UniProtKB-KW"/>
</dbReference>
<dbReference type="InterPro" id="IPR044068">
    <property type="entry name" value="CB"/>
</dbReference>
<reference evidence="7 8" key="1">
    <citation type="journal article" date="2019" name="Int. J. Syst. Evol. Microbiol.">
        <title>The Global Catalogue of Microorganisms (GCM) 10K type strain sequencing project: providing services to taxonomists for standard genome sequencing and annotation.</title>
        <authorList>
            <consortium name="The Broad Institute Genomics Platform"/>
            <consortium name="The Broad Institute Genome Sequencing Center for Infectious Disease"/>
            <person name="Wu L."/>
            <person name="Ma J."/>
        </authorList>
    </citation>
    <scope>NUCLEOTIDE SEQUENCE [LARGE SCALE GENOMIC DNA]</scope>
    <source>
        <strain evidence="7 8">CGMCC 1.16026</strain>
    </source>
</reference>
<evidence type="ECO:0000313" key="8">
    <source>
        <dbReference type="Proteomes" id="UP001596145"/>
    </source>
</evidence>
<keyword evidence="3" id="KW-0233">DNA recombination</keyword>
<dbReference type="InterPro" id="IPR013762">
    <property type="entry name" value="Integrase-like_cat_sf"/>
</dbReference>
<dbReference type="GO" id="GO:0006310">
    <property type="term" value="P:DNA recombination"/>
    <property type="evidence" value="ECO:0007669"/>
    <property type="project" value="UniProtKB-KW"/>
</dbReference>